<dbReference type="Proteomes" id="UP000011731">
    <property type="component" value="Unassembled WGS sequence"/>
</dbReference>
<evidence type="ECO:0000256" key="1">
    <source>
        <dbReference type="SAM" id="MobiDB-lite"/>
    </source>
</evidence>
<feature type="compositionally biased region" description="Basic and acidic residues" evidence="1">
    <location>
        <begin position="172"/>
        <end position="182"/>
    </location>
</feature>
<dbReference type="AlphaFoldDB" id="M2ZXA2"/>
<name>M2ZXA2_9NOCA</name>
<dbReference type="EMBL" id="AOEX01000032">
    <property type="protein sequence ID" value="EME65363.1"/>
    <property type="molecule type" value="Genomic_DNA"/>
</dbReference>
<feature type="region of interest" description="Disordered" evidence="1">
    <location>
        <begin position="157"/>
        <end position="217"/>
    </location>
</feature>
<dbReference type="PATRIC" id="fig|1278076.4.peg.2137"/>
<dbReference type="RefSeq" id="WP_003936151.1">
    <property type="nucleotide sequence ID" value="NZ_AOEX01000032.1"/>
</dbReference>
<evidence type="ECO:0000313" key="3">
    <source>
        <dbReference type="Proteomes" id="UP000011731"/>
    </source>
</evidence>
<sequence length="217" mass="23231">MTTTRDRLAARLDDEFDYDPAVRETVLDELAALCKAKKVSAAKLKDSVIISAIEDALSQLPEDDAPEACEECGCAPCRCDEPSTGVCDNPEVEHPGHPCNHYTDDAPTMTDEINAASLEGLREARAGEDVEEILDMLHTAPAFDVEAHNAAVAERDAKEAAKAAKAARTKARRDEAKGDAPKRPAGSHAECDHPRTKAGRAACRRERAKAAAAAQES</sequence>
<reference evidence="2 3" key="1">
    <citation type="journal article" date="2013" name="Genome Announc.">
        <title>Draft Genome Sequence of Rhodococcus ruber Strain BKS 20-38.</title>
        <authorList>
            <person name="Bala M."/>
            <person name="Kumar S."/>
            <person name="Raghava G.P."/>
            <person name="Mayilraj S."/>
        </authorList>
    </citation>
    <scope>NUCLEOTIDE SEQUENCE [LARGE SCALE GENOMIC DNA]</scope>
    <source>
        <strain evidence="2 3">BKS 20-38</strain>
    </source>
</reference>
<proteinExistence type="predicted"/>
<comment type="caution">
    <text evidence="2">The sequence shown here is derived from an EMBL/GenBank/DDBJ whole genome shotgun (WGS) entry which is preliminary data.</text>
</comment>
<evidence type="ECO:0000313" key="2">
    <source>
        <dbReference type="EMBL" id="EME65363.1"/>
    </source>
</evidence>
<gene>
    <name evidence="2" type="ORF">G352_10267</name>
</gene>
<keyword evidence="3" id="KW-1185">Reference proteome</keyword>
<accession>M2ZXA2</accession>
<protein>
    <submittedName>
        <fullName evidence="2">Uncharacterized protein</fullName>
    </submittedName>
</protein>
<organism evidence="2 3">
    <name type="scientific">Rhodococcus ruber BKS 20-38</name>
    <dbReference type="NCBI Taxonomy" id="1278076"/>
    <lineage>
        <taxon>Bacteria</taxon>
        <taxon>Bacillati</taxon>
        <taxon>Actinomycetota</taxon>
        <taxon>Actinomycetes</taxon>
        <taxon>Mycobacteriales</taxon>
        <taxon>Nocardiaceae</taxon>
        <taxon>Rhodococcus</taxon>
    </lineage>
</organism>